<comment type="caution">
    <text evidence="2">The sequence shown here is derived from an EMBL/GenBank/DDBJ whole genome shotgun (WGS) entry which is preliminary data.</text>
</comment>
<protein>
    <recommendedName>
        <fullName evidence="4">DUF2845 domain-containing protein</fullName>
    </recommendedName>
</protein>
<feature type="signal peptide" evidence="1">
    <location>
        <begin position="1"/>
        <end position="25"/>
    </location>
</feature>
<evidence type="ECO:0000313" key="2">
    <source>
        <dbReference type="EMBL" id="MBA2880547.1"/>
    </source>
</evidence>
<feature type="chain" id="PRO_5030727840" description="DUF2845 domain-containing protein" evidence="1">
    <location>
        <begin position="26"/>
        <end position="109"/>
    </location>
</feature>
<evidence type="ECO:0000256" key="1">
    <source>
        <dbReference type="SAM" id="SignalP"/>
    </source>
</evidence>
<dbReference type="EMBL" id="JACDUS010000002">
    <property type="protein sequence ID" value="MBA2880547.1"/>
    <property type="molecule type" value="Genomic_DNA"/>
</dbReference>
<accession>A0A7W0HJU5</accession>
<organism evidence="2 3">
    <name type="scientific">Desulfosalsimonas propionicica</name>
    <dbReference type="NCBI Taxonomy" id="332175"/>
    <lineage>
        <taxon>Bacteria</taxon>
        <taxon>Pseudomonadati</taxon>
        <taxon>Thermodesulfobacteriota</taxon>
        <taxon>Desulfobacteria</taxon>
        <taxon>Desulfobacterales</taxon>
        <taxon>Desulfosalsimonadaceae</taxon>
        <taxon>Desulfosalsimonas</taxon>
    </lineage>
</organism>
<name>A0A7W0HJU5_9BACT</name>
<dbReference type="RefSeq" id="WP_181550220.1">
    <property type="nucleotide sequence ID" value="NZ_JACDUS010000002.1"/>
</dbReference>
<evidence type="ECO:0000313" key="3">
    <source>
        <dbReference type="Proteomes" id="UP000525298"/>
    </source>
</evidence>
<keyword evidence="1" id="KW-0732">Signal</keyword>
<gene>
    <name evidence="2" type="ORF">HNR65_000865</name>
</gene>
<keyword evidence="3" id="KW-1185">Reference proteome</keyword>
<evidence type="ECO:0008006" key="4">
    <source>
        <dbReference type="Google" id="ProtNLM"/>
    </source>
</evidence>
<proteinExistence type="predicted"/>
<dbReference type="AlphaFoldDB" id="A0A7W0HJU5"/>
<dbReference type="Proteomes" id="UP000525298">
    <property type="component" value="Unassembled WGS sequence"/>
</dbReference>
<reference evidence="2 3" key="1">
    <citation type="submission" date="2020-07" db="EMBL/GenBank/DDBJ databases">
        <title>Genomic Encyclopedia of Type Strains, Phase IV (KMG-IV): sequencing the most valuable type-strain genomes for metagenomic binning, comparative biology and taxonomic classification.</title>
        <authorList>
            <person name="Goeker M."/>
        </authorList>
    </citation>
    <scope>NUCLEOTIDE SEQUENCE [LARGE SCALE GENOMIC DNA]</scope>
    <source>
        <strain evidence="2 3">DSM 17721</strain>
    </source>
</reference>
<sequence length="109" mass="12578">MPLKHFTAVVLTCLFVLMAVGAAQARPLVRGYGCAVTDHDTILELVECFGEPLYTEEVEKYIRVRPRQVVKTTITIWYYRIDESGFNNNELFAFHIHQGKIFKIEQISK</sequence>